<accession>A0AAD7L474</accession>
<protein>
    <submittedName>
        <fullName evidence="1">Uncharacterized protein</fullName>
    </submittedName>
</protein>
<dbReference type="AlphaFoldDB" id="A0AAD7L474"/>
<dbReference type="EMBL" id="JARAOO010000011">
    <property type="protein sequence ID" value="KAJ7950596.1"/>
    <property type="molecule type" value="Genomic_DNA"/>
</dbReference>
<evidence type="ECO:0000313" key="2">
    <source>
        <dbReference type="Proteomes" id="UP001163823"/>
    </source>
</evidence>
<organism evidence="1 2">
    <name type="scientific">Quillaja saponaria</name>
    <name type="common">Soap bark tree</name>
    <dbReference type="NCBI Taxonomy" id="32244"/>
    <lineage>
        <taxon>Eukaryota</taxon>
        <taxon>Viridiplantae</taxon>
        <taxon>Streptophyta</taxon>
        <taxon>Embryophyta</taxon>
        <taxon>Tracheophyta</taxon>
        <taxon>Spermatophyta</taxon>
        <taxon>Magnoliopsida</taxon>
        <taxon>eudicotyledons</taxon>
        <taxon>Gunneridae</taxon>
        <taxon>Pentapetalae</taxon>
        <taxon>rosids</taxon>
        <taxon>fabids</taxon>
        <taxon>Fabales</taxon>
        <taxon>Quillajaceae</taxon>
        <taxon>Quillaja</taxon>
    </lineage>
</organism>
<evidence type="ECO:0000313" key="1">
    <source>
        <dbReference type="EMBL" id="KAJ7950596.1"/>
    </source>
</evidence>
<reference evidence="1" key="1">
    <citation type="journal article" date="2023" name="Science">
        <title>Elucidation of the pathway for biosynthesis of saponin adjuvants from the soapbark tree.</title>
        <authorList>
            <person name="Reed J."/>
            <person name="Orme A."/>
            <person name="El-Demerdash A."/>
            <person name="Owen C."/>
            <person name="Martin L.B.B."/>
            <person name="Misra R.C."/>
            <person name="Kikuchi S."/>
            <person name="Rejzek M."/>
            <person name="Martin A.C."/>
            <person name="Harkess A."/>
            <person name="Leebens-Mack J."/>
            <person name="Louveau T."/>
            <person name="Stephenson M.J."/>
            <person name="Osbourn A."/>
        </authorList>
    </citation>
    <scope>NUCLEOTIDE SEQUENCE</scope>
    <source>
        <strain evidence="1">S10</strain>
    </source>
</reference>
<keyword evidence="2" id="KW-1185">Reference proteome</keyword>
<comment type="caution">
    <text evidence="1">The sequence shown here is derived from an EMBL/GenBank/DDBJ whole genome shotgun (WGS) entry which is preliminary data.</text>
</comment>
<dbReference type="KEGG" id="qsa:O6P43_026770"/>
<name>A0AAD7L474_QUISA</name>
<gene>
    <name evidence="1" type="ORF">O6P43_026770</name>
</gene>
<dbReference type="Proteomes" id="UP001163823">
    <property type="component" value="Chromosome 11"/>
</dbReference>
<proteinExistence type="predicted"/>
<sequence length="94" mass="10420">MLITIIYLFSSFVCIRFHLFLLTVAVETIVSSPPSPTSPLKQELSKISGGFLLFWWLSSWVLPAYGSYDVCLNQESSLKGGGSKCRAEILVALF</sequence>